<dbReference type="GO" id="GO:0004252">
    <property type="term" value="F:serine-type endopeptidase activity"/>
    <property type="evidence" value="ECO:0007669"/>
    <property type="project" value="UniProtKB-UniRule"/>
</dbReference>
<dbReference type="Gene3D" id="3.30.70.80">
    <property type="entry name" value="Peptidase S8 propeptide/proteinase inhibitor I9"/>
    <property type="match status" value="1"/>
</dbReference>
<evidence type="ECO:0000256" key="14">
    <source>
        <dbReference type="ARBA" id="ARBA00031855"/>
    </source>
</evidence>
<dbReference type="PROSITE" id="PS00138">
    <property type="entry name" value="SUBTILASE_SER"/>
    <property type="match status" value="1"/>
</dbReference>
<evidence type="ECO:0000313" key="23">
    <source>
        <dbReference type="Proteomes" id="UP000184300"/>
    </source>
</evidence>
<feature type="active site" description="Charge relay system" evidence="17">
    <location>
        <position position="164"/>
    </location>
</feature>
<dbReference type="AlphaFoldDB" id="A0A1L9VEE4"/>
<dbReference type="EMBL" id="KV878903">
    <property type="protein sequence ID" value="OJJ82182.1"/>
    <property type="molecule type" value="Genomic_DNA"/>
</dbReference>
<dbReference type="InterPro" id="IPR037045">
    <property type="entry name" value="S8pro/Inhibitor_I9_sf"/>
</dbReference>
<sequence>MQLFKRALLLFGALLPAALGHPMMQGRHRSPENIPGRYIVTFKHGLDTAKVDAHTAWATNLHKRHLERRDHADDAFIPIGIEKSYKFTRFSAYYGSFDDATIEEIRDNEDVEHVEQDQIWYLDAILSQNNAPWGLGSISHRGEPSTTYVYDDRGGEDTFGYVVDTGINVSHREFGDRASLAYNAVDNSDHVDTVGHGTHVAGTIGGTTFGVAKKANLLSVKVFAGESGRTSDILDGFNWAANDIATKKRTGKAAINMSLGGGYSFAFNRAVENAYDSGVLSVVAAGNENMNARFTSPASAENAFTVAAIDRNNSRASFSNYGSVVDIFAPGVDILSAWIGNSTATNTISGTSMATPHVVGLAIYVMSLENLADASAATKRLKELGTNDAVARTSGSPNLLAFNGGAGSGSGSGNGHGNEDEDEGDNEDWRMNMETKVVRRW</sequence>
<feature type="active site" description="Charge relay system" evidence="17">
    <location>
        <position position="196"/>
    </location>
</feature>
<dbReference type="STRING" id="1160497.A0A1L9VEE4"/>
<protein>
    <recommendedName>
        <fullName evidence="5">Alkaline protease 1</fullName>
        <ecNumber evidence="4">3.4.21.63</ecNumber>
    </recommendedName>
    <alternativeName>
        <fullName evidence="16">Aspergillopeptidase B</fullName>
    </alternativeName>
    <alternativeName>
        <fullName evidence="15">Aspergillus proteinase B</fullName>
    </alternativeName>
    <alternativeName>
        <fullName evidence="14">Elastase</fullName>
    </alternativeName>
    <alternativeName>
        <fullName evidence="13">Elastinolytic serine proteinase</fullName>
    </alternativeName>
    <alternativeName>
        <fullName evidence="12">Oryzin</fullName>
    </alternativeName>
</protein>
<evidence type="ECO:0000256" key="12">
    <source>
        <dbReference type="ARBA" id="ARBA00031236"/>
    </source>
</evidence>
<feature type="domain" description="Inhibitor I9" evidence="21">
    <location>
        <begin position="37"/>
        <end position="122"/>
    </location>
</feature>
<evidence type="ECO:0000256" key="18">
    <source>
        <dbReference type="SAM" id="MobiDB-lite"/>
    </source>
</evidence>
<dbReference type="CDD" id="cd04077">
    <property type="entry name" value="Peptidases_S8_PCSK9_ProteinaseK_like"/>
    <property type="match status" value="1"/>
</dbReference>
<accession>A0A1L9VEE4</accession>
<evidence type="ECO:0000256" key="9">
    <source>
        <dbReference type="ARBA" id="ARBA00022801"/>
    </source>
</evidence>
<feature type="signal peptide" evidence="19">
    <location>
        <begin position="1"/>
        <end position="20"/>
    </location>
</feature>
<dbReference type="PANTHER" id="PTHR43806">
    <property type="entry name" value="PEPTIDASE S8"/>
    <property type="match status" value="1"/>
</dbReference>
<dbReference type="PROSITE" id="PS00137">
    <property type="entry name" value="SUBTILASE_HIS"/>
    <property type="match status" value="1"/>
</dbReference>
<evidence type="ECO:0000313" key="22">
    <source>
        <dbReference type="EMBL" id="OJJ82182.1"/>
    </source>
</evidence>
<dbReference type="InterPro" id="IPR022398">
    <property type="entry name" value="Peptidase_S8_His-AS"/>
</dbReference>
<dbReference type="PRINTS" id="PR00723">
    <property type="entry name" value="SUBTILISIN"/>
</dbReference>
<feature type="active site" description="Charge relay system" evidence="17">
    <location>
        <position position="352"/>
    </location>
</feature>
<keyword evidence="6" id="KW-0964">Secreted</keyword>
<evidence type="ECO:0000256" key="6">
    <source>
        <dbReference type="ARBA" id="ARBA00022525"/>
    </source>
</evidence>
<dbReference type="InterPro" id="IPR050131">
    <property type="entry name" value="Peptidase_S8_subtilisin-like"/>
</dbReference>
<dbReference type="SUPFAM" id="SSF52743">
    <property type="entry name" value="Subtilisin-like"/>
    <property type="match status" value="1"/>
</dbReference>
<evidence type="ECO:0000256" key="4">
    <source>
        <dbReference type="ARBA" id="ARBA00011951"/>
    </source>
</evidence>
<dbReference type="InterPro" id="IPR015500">
    <property type="entry name" value="Peptidase_S8_subtilisin-rel"/>
</dbReference>
<dbReference type="RefSeq" id="XP_022398880.1">
    <property type="nucleotide sequence ID" value="XM_022548280.1"/>
</dbReference>
<dbReference type="GeneID" id="34464541"/>
<comment type="subcellular location">
    <subcellularLocation>
        <location evidence="2">Secreted</location>
    </subcellularLocation>
</comment>
<dbReference type="InterPro" id="IPR010259">
    <property type="entry name" value="S8pro/Inhibitor_I9"/>
</dbReference>
<dbReference type="Gene3D" id="3.40.50.200">
    <property type="entry name" value="Peptidase S8/S53 domain"/>
    <property type="match status" value="1"/>
</dbReference>
<evidence type="ECO:0000256" key="15">
    <source>
        <dbReference type="ARBA" id="ARBA00033045"/>
    </source>
</evidence>
<feature type="compositionally biased region" description="Basic and acidic residues" evidence="18">
    <location>
        <begin position="427"/>
        <end position="441"/>
    </location>
</feature>
<keyword evidence="11" id="KW-0865">Zymogen</keyword>
<proteinExistence type="inferred from homology"/>
<reference evidence="23" key="1">
    <citation type="journal article" date="2017" name="Genome Biol.">
        <title>Comparative genomics reveals high biological diversity and specific adaptations in the industrially and medically important fungal genus Aspergillus.</title>
        <authorList>
            <person name="de Vries R.P."/>
            <person name="Riley R."/>
            <person name="Wiebenga A."/>
            <person name="Aguilar-Osorio G."/>
            <person name="Amillis S."/>
            <person name="Uchima C.A."/>
            <person name="Anderluh G."/>
            <person name="Asadollahi M."/>
            <person name="Askin M."/>
            <person name="Barry K."/>
            <person name="Battaglia E."/>
            <person name="Bayram O."/>
            <person name="Benocci T."/>
            <person name="Braus-Stromeyer S.A."/>
            <person name="Caldana C."/>
            <person name="Canovas D."/>
            <person name="Cerqueira G.C."/>
            <person name="Chen F."/>
            <person name="Chen W."/>
            <person name="Choi C."/>
            <person name="Clum A."/>
            <person name="Dos Santos R.A."/>
            <person name="Damasio A.R."/>
            <person name="Diallinas G."/>
            <person name="Emri T."/>
            <person name="Fekete E."/>
            <person name="Flipphi M."/>
            <person name="Freyberg S."/>
            <person name="Gallo A."/>
            <person name="Gournas C."/>
            <person name="Habgood R."/>
            <person name="Hainaut M."/>
            <person name="Harispe M.L."/>
            <person name="Henrissat B."/>
            <person name="Hilden K.S."/>
            <person name="Hope R."/>
            <person name="Hossain A."/>
            <person name="Karabika E."/>
            <person name="Karaffa L."/>
            <person name="Karanyi Z."/>
            <person name="Krasevec N."/>
            <person name="Kuo A."/>
            <person name="Kusch H."/>
            <person name="LaButti K."/>
            <person name="Lagendijk E.L."/>
            <person name="Lapidus A."/>
            <person name="Levasseur A."/>
            <person name="Lindquist E."/>
            <person name="Lipzen A."/>
            <person name="Logrieco A.F."/>
            <person name="MacCabe A."/>
            <person name="Maekelae M.R."/>
            <person name="Malavazi I."/>
            <person name="Melin P."/>
            <person name="Meyer V."/>
            <person name="Mielnichuk N."/>
            <person name="Miskei M."/>
            <person name="Molnar A.P."/>
            <person name="Mule G."/>
            <person name="Ngan C.Y."/>
            <person name="Orejas M."/>
            <person name="Orosz E."/>
            <person name="Ouedraogo J.P."/>
            <person name="Overkamp K.M."/>
            <person name="Park H.-S."/>
            <person name="Perrone G."/>
            <person name="Piumi F."/>
            <person name="Punt P.J."/>
            <person name="Ram A.F."/>
            <person name="Ramon A."/>
            <person name="Rauscher S."/>
            <person name="Record E."/>
            <person name="Riano-Pachon D.M."/>
            <person name="Robert V."/>
            <person name="Roehrig J."/>
            <person name="Ruller R."/>
            <person name="Salamov A."/>
            <person name="Salih N.S."/>
            <person name="Samson R.A."/>
            <person name="Sandor E."/>
            <person name="Sanguinetti M."/>
            <person name="Schuetze T."/>
            <person name="Sepcic K."/>
            <person name="Shelest E."/>
            <person name="Sherlock G."/>
            <person name="Sophianopoulou V."/>
            <person name="Squina F.M."/>
            <person name="Sun H."/>
            <person name="Susca A."/>
            <person name="Todd R.B."/>
            <person name="Tsang A."/>
            <person name="Unkles S.E."/>
            <person name="van de Wiele N."/>
            <person name="van Rossen-Uffink D."/>
            <person name="Oliveira J.V."/>
            <person name="Vesth T.C."/>
            <person name="Visser J."/>
            <person name="Yu J.-H."/>
            <person name="Zhou M."/>
            <person name="Andersen M.R."/>
            <person name="Archer D.B."/>
            <person name="Baker S.E."/>
            <person name="Benoit I."/>
            <person name="Brakhage A.A."/>
            <person name="Braus G.H."/>
            <person name="Fischer R."/>
            <person name="Frisvad J.C."/>
            <person name="Goldman G.H."/>
            <person name="Houbraken J."/>
            <person name="Oakley B."/>
            <person name="Pocsi I."/>
            <person name="Scazzocchio C."/>
            <person name="Seiboth B."/>
            <person name="vanKuyk P.A."/>
            <person name="Wortman J."/>
            <person name="Dyer P.S."/>
            <person name="Grigoriev I.V."/>
        </authorList>
    </citation>
    <scope>NUCLEOTIDE SEQUENCE [LARGE SCALE GENOMIC DNA]</scope>
    <source>
        <strain evidence="23">CBS 516.65</strain>
    </source>
</reference>
<keyword evidence="10 17" id="KW-0720">Serine protease</keyword>
<name>A0A1L9VEE4_ASPGL</name>
<evidence type="ECO:0000256" key="1">
    <source>
        <dbReference type="ARBA" id="ARBA00001242"/>
    </source>
</evidence>
<dbReference type="VEuPathDB" id="FungiDB:ASPGLDRAFT_577717"/>
<comment type="catalytic activity">
    <reaction evidence="1">
        <text>Hydrolysis of proteins with broad specificity, and of Bz-Arg-OEt &gt; Ac-Tyr-OEt. Does not hydrolyze peptide amides.</text>
        <dbReference type="EC" id="3.4.21.63"/>
    </reaction>
</comment>
<keyword evidence="8 19" id="KW-0732">Signal</keyword>
<organism evidence="22 23">
    <name type="scientific">Aspergillus glaucus CBS 516.65</name>
    <dbReference type="NCBI Taxonomy" id="1160497"/>
    <lineage>
        <taxon>Eukaryota</taxon>
        <taxon>Fungi</taxon>
        <taxon>Dikarya</taxon>
        <taxon>Ascomycota</taxon>
        <taxon>Pezizomycotina</taxon>
        <taxon>Eurotiomycetes</taxon>
        <taxon>Eurotiomycetidae</taxon>
        <taxon>Eurotiales</taxon>
        <taxon>Aspergillaceae</taxon>
        <taxon>Aspergillus</taxon>
        <taxon>Aspergillus subgen. Aspergillus</taxon>
    </lineage>
</organism>
<dbReference type="Pfam" id="PF05922">
    <property type="entry name" value="Inhibitor_I9"/>
    <property type="match status" value="1"/>
</dbReference>
<dbReference type="EC" id="3.4.21.63" evidence="4"/>
<dbReference type="InterPro" id="IPR036852">
    <property type="entry name" value="Peptidase_S8/S53_dom_sf"/>
</dbReference>
<keyword evidence="23" id="KW-1185">Reference proteome</keyword>
<evidence type="ECO:0000256" key="5">
    <source>
        <dbReference type="ARBA" id="ARBA00019429"/>
    </source>
</evidence>
<evidence type="ECO:0000259" key="20">
    <source>
        <dbReference type="Pfam" id="PF00082"/>
    </source>
</evidence>
<keyword evidence="9 17" id="KW-0378">Hydrolase</keyword>
<dbReference type="GO" id="GO:0005576">
    <property type="term" value="C:extracellular region"/>
    <property type="evidence" value="ECO:0007669"/>
    <property type="project" value="UniProtKB-SubCell"/>
</dbReference>
<feature type="chain" id="PRO_5013132401" description="Alkaline protease 1" evidence="19">
    <location>
        <begin position="21"/>
        <end position="441"/>
    </location>
</feature>
<feature type="compositionally biased region" description="Gly residues" evidence="18">
    <location>
        <begin position="404"/>
        <end position="416"/>
    </location>
</feature>
<dbReference type="InterPro" id="IPR034193">
    <property type="entry name" value="PCSK9_ProteinaseK-like"/>
</dbReference>
<evidence type="ECO:0000256" key="10">
    <source>
        <dbReference type="ARBA" id="ARBA00022825"/>
    </source>
</evidence>
<dbReference type="PROSITE" id="PS51892">
    <property type="entry name" value="SUBTILASE"/>
    <property type="match status" value="1"/>
</dbReference>
<evidence type="ECO:0000256" key="13">
    <source>
        <dbReference type="ARBA" id="ARBA00031429"/>
    </source>
</evidence>
<evidence type="ECO:0000256" key="7">
    <source>
        <dbReference type="ARBA" id="ARBA00022670"/>
    </source>
</evidence>
<evidence type="ECO:0000256" key="11">
    <source>
        <dbReference type="ARBA" id="ARBA00023145"/>
    </source>
</evidence>
<keyword evidence="7 17" id="KW-0645">Protease</keyword>
<evidence type="ECO:0000256" key="17">
    <source>
        <dbReference type="PROSITE-ProRule" id="PRU01240"/>
    </source>
</evidence>
<evidence type="ECO:0000259" key="21">
    <source>
        <dbReference type="Pfam" id="PF05922"/>
    </source>
</evidence>
<evidence type="ECO:0000256" key="3">
    <source>
        <dbReference type="ARBA" id="ARBA00011073"/>
    </source>
</evidence>
<dbReference type="PANTHER" id="PTHR43806:SF58">
    <property type="entry name" value="ALKALINE PROTEASE 1-RELATED"/>
    <property type="match status" value="1"/>
</dbReference>
<gene>
    <name evidence="22" type="ORF">ASPGLDRAFT_577717</name>
</gene>
<evidence type="ECO:0000256" key="19">
    <source>
        <dbReference type="SAM" id="SignalP"/>
    </source>
</evidence>
<dbReference type="InterPro" id="IPR023828">
    <property type="entry name" value="Peptidase_S8_Ser-AS"/>
</dbReference>
<dbReference type="InterPro" id="IPR000209">
    <property type="entry name" value="Peptidase_S8/S53_dom"/>
</dbReference>
<feature type="region of interest" description="Disordered" evidence="18">
    <location>
        <begin position="401"/>
        <end position="441"/>
    </location>
</feature>
<evidence type="ECO:0000256" key="2">
    <source>
        <dbReference type="ARBA" id="ARBA00004613"/>
    </source>
</evidence>
<comment type="similarity">
    <text evidence="3 17">Belongs to the peptidase S8 family.</text>
</comment>
<dbReference type="Proteomes" id="UP000184300">
    <property type="component" value="Unassembled WGS sequence"/>
</dbReference>
<dbReference type="SUPFAM" id="SSF54897">
    <property type="entry name" value="Protease propeptides/inhibitors"/>
    <property type="match status" value="1"/>
</dbReference>
<feature type="domain" description="Peptidase S8/S53" evidence="20">
    <location>
        <begin position="162"/>
        <end position="389"/>
    </location>
</feature>
<dbReference type="FunFam" id="3.40.50.200:FF:000014">
    <property type="entry name" value="Proteinase K"/>
    <property type="match status" value="1"/>
</dbReference>
<dbReference type="Pfam" id="PF00082">
    <property type="entry name" value="Peptidase_S8"/>
    <property type="match status" value="1"/>
</dbReference>
<dbReference type="GO" id="GO:0006508">
    <property type="term" value="P:proteolysis"/>
    <property type="evidence" value="ECO:0007669"/>
    <property type="project" value="UniProtKB-KW"/>
</dbReference>
<evidence type="ECO:0000256" key="8">
    <source>
        <dbReference type="ARBA" id="ARBA00022729"/>
    </source>
</evidence>
<evidence type="ECO:0000256" key="16">
    <source>
        <dbReference type="ARBA" id="ARBA00033459"/>
    </source>
</evidence>
<dbReference type="OrthoDB" id="206201at2759"/>